<proteinExistence type="predicted"/>
<dbReference type="SUPFAM" id="SSF160574">
    <property type="entry name" value="BT0923-like"/>
    <property type="match status" value="1"/>
</dbReference>
<evidence type="ECO:0000256" key="1">
    <source>
        <dbReference type="SAM" id="Phobius"/>
    </source>
</evidence>
<accession>A0A9W7LD86</accession>
<keyword evidence="1" id="KW-1133">Transmembrane helix</keyword>
<dbReference type="Gene3D" id="3.10.450.40">
    <property type="match status" value="1"/>
</dbReference>
<dbReference type="Proteomes" id="UP001165065">
    <property type="component" value="Unassembled WGS sequence"/>
</dbReference>
<name>A0A9W7LD86_9STRA</name>
<protein>
    <recommendedName>
        <fullName evidence="4">PepSY domain-containing protein</fullName>
    </recommendedName>
</protein>
<gene>
    <name evidence="2" type="ORF">TrCOL_g318</name>
</gene>
<feature type="transmembrane region" description="Helical" evidence="1">
    <location>
        <begin position="120"/>
        <end position="140"/>
    </location>
</feature>
<dbReference type="EMBL" id="BRYA01000290">
    <property type="protein sequence ID" value="GMI46269.1"/>
    <property type="molecule type" value="Genomic_DNA"/>
</dbReference>
<sequence length="162" mass="16745">MADFASCAPKKSNRFTFILVALAALLGAVVGGYLVSTLTADDVKQVDLSTVPDAVVAAVETAKPDGIITGAEFESEGGVDMYEITVTEGDVEWEIDVSPEGVVLEIVEDDDSGDYALLRLGYVLAIGSPLGALVFFGVSLHKMKAQGGHSENLHGGGGNASL</sequence>
<evidence type="ECO:0000313" key="3">
    <source>
        <dbReference type="Proteomes" id="UP001165065"/>
    </source>
</evidence>
<keyword evidence="1" id="KW-0812">Transmembrane</keyword>
<keyword evidence="3" id="KW-1185">Reference proteome</keyword>
<reference evidence="3" key="1">
    <citation type="journal article" date="2023" name="Commun. Biol.">
        <title>Genome analysis of Parmales, the sister group of diatoms, reveals the evolutionary specialization of diatoms from phago-mixotrophs to photoautotrophs.</title>
        <authorList>
            <person name="Ban H."/>
            <person name="Sato S."/>
            <person name="Yoshikawa S."/>
            <person name="Yamada K."/>
            <person name="Nakamura Y."/>
            <person name="Ichinomiya M."/>
            <person name="Sato N."/>
            <person name="Blanc-Mathieu R."/>
            <person name="Endo H."/>
            <person name="Kuwata A."/>
            <person name="Ogata H."/>
        </authorList>
    </citation>
    <scope>NUCLEOTIDE SEQUENCE [LARGE SCALE GENOMIC DNA]</scope>
</reference>
<evidence type="ECO:0008006" key="4">
    <source>
        <dbReference type="Google" id="ProtNLM"/>
    </source>
</evidence>
<dbReference type="OrthoDB" id="203624at2759"/>
<dbReference type="AlphaFoldDB" id="A0A9W7LD86"/>
<comment type="caution">
    <text evidence="2">The sequence shown here is derived from an EMBL/GenBank/DDBJ whole genome shotgun (WGS) entry which is preliminary data.</text>
</comment>
<evidence type="ECO:0000313" key="2">
    <source>
        <dbReference type="EMBL" id="GMI46269.1"/>
    </source>
</evidence>
<keyword evidence="1" id="KW-0472">Membrane</keyword>
<organism evidence="2 3">
    <name type="scientific">Triparma columacea</name>
    <dbReference type="NCBI Taxonomy" id="722753"/>
    <lineage>
        <taxon>Eukaryota</taxon>
        <taxon>Sar</taxon>
        <taxon>Stramenopiles</taxon>
        <taxon>Ochrophyta</taxon>
        <taxon>Bolidophyceae</taxon>
        <taxon>Parmales</taxon>
        <taxon>Triparmaceae</taxon>
        <taxon>Triparma</taxon>
    </lineage>
</organism>